<evidence type="ECO:0000256" key="6">
    <source>
        <dbReference type="SAM" id="Phobius"/>
    </source>
</evidence>
<reference evidence="8 9" key="1">
    <citation type="submission" date="2016-10" db="EMBL/GenBank/DDBJ databases">
        <authorList>
            <person name="de Groot N.N."/>
        </authorList>
    </citation>
    <scope>NUCLEOTIDE SEQUENCE [LARGE SCALE GENOMIC DNA]</scope>
    <source>
        <strain evidence="8 9">CGMCC 1.7056</strain>
    </source>
</reference>
<evidence type="ECO:0000256" key="1">
    <source>
        <dbReference type="ARBA" id="ARBA00004141"/>
    </source>
</evidence>
<feature type="transmembrane region" description="Helical" evidence="6">
    <location>
        <begin position="14"/>
        <end position="33"/>
    </location>
</feature>
<feature type="transmembrane region" description="Helical" evidence="6">
    <location>
        <begin position="172"/>
        <end position="191"/>
    </location>
</feature>
<dbReference type="Proteomes" id="UP000198832">
    <property type="component" value="Unassembled WGS sequence"/>
</dbReference>
<feature type="transmembrane region" description="Helical" evidence="6">
    <location>
        <begin position="115"/>
        <end position="131"/>
    </location>
</feature>
<feature type="domain" description="Inositolphosphotransferase Aur1/Ipt1" evidence="7">
    <location>
        <begin position="52"/>
        <end position="236"/>
    </location>
</feature>
<organism evidence="8 9">
    <name type="scientific">Nocardioides terrae</name>
    <dbReference type="NCBI Taxonomy" id="574651"/>
    <lineage>
        <taxon>Bacteria</taxon>
        <taxon>Bacillati</taxon>
        <taxon>Actinomycetota</taxon>
        <taxon>Actinomycetes</taxon>
        <taxon>Propionibacteriales</taxon>
        <taxon>Nocardioidaceae</taxon>
        <taxon>Nocardioides</taxon>
    </lineage>
</organism>
<dbReference type="PANTHER" id="PTHR31310:SF7">
    <property type="entry name" value="PA-PHOSPHATASE RELATED-FAMILY PROTEIN DDB_G0268928"/>
    <property type="match status" value="1"/>
</dbReference>
<evidence type="ECO:0000313" key="9">
    <source>
        <dbReference type="Proteomes" id="UP000198832"/>
    </source>
</evidence>
<sequence>MDRRLLRVLLARRAGLYAGLLEIFLIGVLWTAYSLSRLLASNDLSAAMARAKELSRLERYVGLDWEHAINSFFVRHDMVGLFGSYWYSVAHYIVTLVVLVWLYRFHRSDYIMMRRALLVSTLLALGLYLLLPTAPPRFVDGFTDVLNLHSAQGWWGADASAPRGMGQLTNELAAFPSLHAGWALWVAIATYQVTRSRVLRTLGVAHALITAVVIVGTGNHWMLDVICGWLVVLVGCVAVAPFTPIVEARPISPASRRPHAPAPLGPVRPADDGALARGAESGSGS</sequence>
<evidence type="ECO:0000259" key="7">
    <source>
        <dbReference type="Pfam" id="PF14378"/>
    </source>
</evidence>
<evidence type="ECO:0000313" key="8">
    <source>
        <dbReference type="EMBL" id="SFC30031.1"/>
    </source>
</evidence>
<evidence type="ECO:0000256" key="5">
    <source>
        <dbReference type="SAM" id="MobiDB-lite"/>
    </source>
</evidence>
<name>A0A1I1I1Q6_9ACTN</name>
<dbReference type="RefSeq" id="WP_245750216.1">
    <property type="nucleotide sequence ID" value="NZ_FOLB01000005.1"/>
</dbReference>
<comment type="subcellular location">
    <subcellularLocation>
        <location evidence="1">Membrane</location>
        <topology evidence="1">Multi-pass membrane protein</topology>
    </subcellularLocation>
</comment>
<feature type="transmembrane region" description="Helical" evidence="6">
    <location>
        <begin position="198"/>
        <end position="215"/>
    </location>
</feature>
<feature type="region of interest" description="Disordered" evidence="5">
    <location>
        <begin position="253"/>
        <end position="285"/>
    </location>
</feature>
<gene>
    <name evidence="8" type="ORF">SAMN04487968_10591</name>
</gene>
<accession>A0A1I1I1Q6</accession>
<dbReference type="GO" id="GO:0016020">
    <property type="term" value="C:membrane"/>
    <property type="evidence" value="ECO:0007669"/>
    <property type="project" value="UniProtKB-SubCell"/>
</dbReference>
<dbReference type="PANTHER" id="PTHR31310">
    <property type="match status" value="1"/>
</dbReference>
<keyword evidence="4 6" id="KW-0472">Membrane</keyword>
<evidence type="ECO:0000256" key="2">
    <source>
        <dbReference type="ARBA" id="ARBA00022692"/>
    </source>
</evidence>
<keyword evidence="3 6" id="KW-1133">Transmembrane helix</keyword>
<dbReference type="STRING" id="574651.SAMN04487968_10591"/>
<dbReference type="InterPro" id="IPR026841">
    <property type="entry name" value="Aur1/Ipt1"/>
</dbReference>
<feature type="transmembrane region" description="Helical" evidence="6">
    <location>
        <begin position="85"/>
        <end position="103"/>
    </location>
</feature>
<keyword evidence="2 6" id="KW-0812">Transmembrane</keyword>
<dbReference type="AlphaFoldDB" id="A0A1I1I1Q6"/>
<dbReference type="Pfam" id="PF14378">
    <property type="entry name" value="PAP2_3"/>
    <property type="match status" value="1"/>
</dbReference>
<evidence type="ECO:0000256" key="3">
    <source>
        <dbReference type="ARBA" id="ARBA00022989"/>
    </source>
</evidence>
<keyword evidence="9" id="KW-1185">Reference proteome</keyword>
<dbReference type="EMBL" id="FOLB01000005">
    <property type="protein sequence ID" value="SFC30031.1"/>
    <property type="molecule type" value="Genomic_DNA"/>
</dbReference>
<proteinExistence type="predicted"/>
<evidence type="ECO:0000256" key="4">
    <source>
        <dbReference type="ARBA" id="ARBA00023136"/>
    </source>
</evidence>
<dbReference type="CDD" id="cd03386">
    <property type="entry name" value="PAP2_Aur1_like"/>
    <property type="match status" value="1"/>
</dbReference>
<dbReference type="InterPro" id="IPR052185">
    <property type="entry name" value="IPC_Synthase-Related"/>
</dbReference>
<feature type="transmembrane region" description="Helical" evidence="6">
    <location>
        <begin position="221"/>
        <end position="246"/>
    </location>
</feature>
<protein>
    <submittedName>
        <fullName evidence="8">PAP2 superfamily protein</fullName>
    </submittedName>
</protein>